<dbReference type="AlphaFoldDB" id="X5MAK9"/>
<name>X5MAK9_9HYPH</name>
<dbReference type="GO" id="GO:0004300">
    <property type="term" value="F:enoyl-CoA hydratase activity"/>
    <property type="evidence" value="ECO:0007669"/>
    <property type="project" value="UniProtKB-EC"/>
</dbReference>
<dbReference type="SUPFAM" id="SSF52096">
    <property type="entry name" value="ClpP/crotonase"/>
    <property type="match status" value="1"/>
</dbReference>
<reference evidence="3 4" key="1">
    <citation type="journal article" date="2014" name="Front. Genet.">
        <title>Genome and metabolic network of "Candidatus Phaeomarinobacter ectocarpi" Ec32, a new candidate genus of Alphaproteobacteria frequently associated with brown algae.</title>
        <authorList>
            <person name="Dittami S.M."/>
            <person name="Barbeyron T."/>
            <person name="Boyen C."/>
            <person name="Cambefort J."/>
            <person name="Collet G."/>
            <person name="Delage L."/>
            <person name="Gobet A."/>
            <person name="Groisillier A."/>
            <person name="Leblanc C."/>
            <person name="Michel G."/>
            <person name="Scornet D."/>
            <person name="Siegel A."/>
            <person name="Tapia J.E."/>
            <person name="Tonon T."/>
        </authorList>
    </citation>
    <scope>NUCLEOTIDE SEQUENCE [LARGE SCALE GENOMIC DNA]</scope>
    <source>
        <strain evidence="3 4">Ec32</strain>
    </source>
</reference>
<keyword evidence="3" id="KW-0456">Lyase</keyword>
<proteinExistence type="inferred from homology"/>
<evidence type="ECO:0000313" key="4">
    <source>
        <dbReference type="Proteomes" id="UP000032160"/>
    </source>
</evidence>
<keyword evidence="4" id="KW-1185">Reference proteome</keyword>
<dbReference type="RefSeq" id="WP_043948863.1">
    <property type="nucleotide sequence ID" value="NZ_HG966617.1"/>
</dbReference>
<dbReference type="PANTHER" id="PTHR43459">
    <property type="entry name" value="ENOYL-COA HYDRATASE"/>
    <property type="match status" value="1"/>
</dbReference>
<dbReference type="HOGENOM" id="CLU_009834_7_2_5"/>
<dbReference type="OrthoDB" id="9781757at2"/>
<dbReference type="EMBL" id="HG966617">
    <property type="protein sequence ID" value="CDO60938.1"/>
    <property type="molecule type" value="Genomic_DNA"/>
</dbReference>
<dbReference type="NCBIfam" id="NF004635">
    <property type="entry name" value="PRK05981.1"/>
    <property type="match status" value="1"/>
</dbReference>
<dbReference type="KEGG" id="pect:BN1012_Phect2725"/>
<dbReference type="PATRIC" id="fig|1458461.3.peg.2731"/>
<dbReference type="Gene3D" id="1.10.12.10">
    <property type="entry name" value="Lyase 2-enoyl-coa Hydratase, Chain A, domain 2"/>
    <property type="match status" value="1"/>
</dbReference>
<sequence>MEFNKVKVDMDGDVAILTLNDPKALNAVSPDMLEGLADALEWIDTPDNGVRCVVMTGEGRGFCAGANLAGGRPGERPGEQRSNAQPDAGQALEQKYHPILRKIRKLKMPFVTAVNGPAAGVGMSFALMGDMVLAAKSSYFLQAFRRIGLVPDGGSTYLLPRLIGVARAKELSLLGEKLPADTALSWGLINRVYEDDALIGEAMKMAKDLASGPTRTLGLIREAYADSFDNTYEEQLDKERWLQREAGRTDDFKEGVKAFLEKRPAEFKGN</sequence>
<dbReference type="STRING" id="1458461.BN1012_Phect2725"/>
<gene>
    <name evidence="3" type="ORF">BN1012_Phect2725</name>
</gene>
<dbReference type="PANTHER" id="PTHR43459:SF1">
    <property type="entry name" value="EG:BACN32G11.4 PROTEIN"/>
    <property type="match status" value="1"/>
</dbReference>
<dbReference type="CDD" id="cd06558">
    <property type="entry name" value="crotonase-like"/>
    <property type="match status" value="1"/>
</dbReference>
<feature type="region of interest" description="Disordered" evidence="2">
    <location>
        <begin position="66"/>
        <end position="89"/>
    </location>
</feature>
<dbReference type="EC" id="4.2.1.17" evidence="3"/>
<organism evidence="3 4">
    <name type="scientific">Candidatus Phaeomarinibacter ectocarpi</name>
    <dbReference type="NCBI Taxonomy" id="1458461"/>
    <lineage>
        <taxon>Bacteria</taxon>
        <taxon>Pseudomonadati</taxon>
        <taxon>Pseudomonadota</taxon>
        <taxon>Alphaproteobacteria</taxon>
        <taxon>Hyphomicrobiales</taxon>
        <taxon>Parvibaculaceae</taxon>
        <taxon>Candidatus Phaeomarinibacter</taxon>
    </lineage>
</organism>
<comment type="similarity">
    <text evidence="1">Belongs to the enoyl-CoA hydratase/isomerase family.</text>
</comment>
<dbReference type="Gene3D" id="3.90.226.10">
    <property type="entry name" value="2-enoyl-CoA Hydratase, Chain A, domain 1"/>
    <property type="match status" value="1"/>
</dbReference>
<dbReference type="InterPro" id="IPR001753">
    <property type="entry name" value="Enoyl-CoA_hydra/iso"/>
</dbReference>
<dbReference type="Pfam" id="PF00378">
    <property type="entry name" value="ECH_1"/>
    <property type="match status" value="1"/>
</dbReference>
<dbReference type="InterPro" id="IPR014748">
    <property type="entry name" value="Enoyl-CoA_hydra_C"/>
</dbReference>
<evidence type="ECO:0000256" key="2">
    <source>
        <dbReference type="SAM" id="MobiDB-lite"/>
    </source>
</evidence>
<dbReference type="InterPro" id="IPR029045">
    <property type="entry name" value="ClpP/crotonase-like_dom_sf"/>
</dbReference>
<protein>
    <submittedName>
        <fullName evidence="3">Enoyl-CoA hydratase</fullName>
        <ecNumber evidence="3">4.2.1.17</ecNumber>
    </submittedName>
</protein>
<accession>X5MAK9</accession>
<evidence type="ECO:0000256" key="1">
    <source>
        <dbReference type="ARBA" id="ARBA00005254"/>
    </source>
</evidence>
<evidence type="ECO:0000313" key="3">
    <source>
        <dbReference type="EMBL" id="CDO60938.1"/>
    </source>
</evidence>
<dbReference type="Proteomes" id="UP000032160">
    <property type="component" value="Chromosome I"/>
</dbReference>